<name>A0A1X7EBC8_9BACI</name>
<keyword evidence="2" id="KW-0479">Metal-binding</keyword>
<dbReference type="InterPro" id="IPR051121">
    <property type="entry name" value="FAH"/>
</dbReference>
<dbReference type="RefSeq" id="WP_046217288.1">
    <property type="nucleotide sequence ID" value="NZ_CP011974.1"/>
</dbReference>
<dbReference type="EMBL" id="CP011974">
    <property type="protein sequence ID" value="AKO92737.1"/>
    <property type="molecule type" value="Genomic_DNA"/>
</dbReference>
<evidence type="ECO:0000313" key="4">
    <source>
        <dbReference type="Proteomes" id="UP000036202"/>
    </source>
</evidence>
<keyword evidence="3" id="KW-0413">Isomerase</keyword>
<dbReference type="Gene3D" id="3.90.850.10">
    <property type="entry name" value="Fumarylacetoacetase-like, C-terminal domain"/>
    <property type="match status" value="1"/>
</dbReference>
<comment type="similarity">
    <text evidence="1">Belongs to the FAH family.</text>
</comment>
<dbReference type="GO" id="GO:0019752">
    <property type="term" value="P:carboxylic acid metabolic process"/>
    <property type="evidence" value="ECO:0007669"/>
    <property type="project" value="UniProtKB-ARBA"/>
</dbReference>
<accession>A0A1X7EBC8</accession>
<dbReference type="AlphaFoldDB" id="A0A1X7EBC8"/>
<proteinExistence type="inferred from homology"/>
<dbReference type="GO" id="GO:0016853">
    <property type="term" value="F:isomerase activity"/>
    <property type="evidence" value="ECO:0007669"/>
    <property type="project" value="UniProtKB-KW"/>
</dbReference>
<dbReference type="OrthoDB" id="9805307at2"/>
<dbReference type="PANTHER" id="PTHR42796">
    <property type="entry name" value="FUMARYLACETOACETATE HYDROLASE DOMAIN-CONTAINING PROTEIN 2A-RELATED"/>
    <property type="match status" value="1"/>
</dbReference>
<dbReference type="InterPro" id="IPR011234">
    <property type="entry name" value="Fumarylacetoacetase-like_C"/>
</dbReference>
<evidence type="ECO:0000256" key="1">
    <source>
        <dbReference type="ARBA" id="ARBA00010211"/>
    </source>
</evidence>
<dbReference type="PANTHER" id="PTHR42796:SF4">
    <property type="entry name" value="FUMARYLACETOACETATE HYDROLASE DOMAIN-CONTAINING PROTEIN 2A"/>
    <property type="match status" value="1"/>
</dbReference>
<accession>A0A0H4KF50</accession>
<evidence type="ECO:0000256" key="2">
    <source>
        <dbReference type="ARBA" id="ARBA00022723"/>
    </source>
</evidence>
<dbReference type="FunFam" id="3.90.850.10:FF:000002">
    <property type="entry name" value="2-hydroxyhepta-2,4-diene-1,7-dioate isomerase"/>
    <property type="match status" value="1"/>
</dbReference>
<reference evidence="4" key="2">
    <citation type="submission" date="2015-06" db="EMBL/GenBank/DDBJ databases">
        <title>Genome Sequence of Bacillus endophyticus and Analysis of its Companion Mechanism in the Ketogulonigenium vulgare-Bacillus strain Consortium.</title>
        <authorList>
            <person name="Jia N."/>
            <person name="Du J."/>
            <person name="Ding M.-Z."/>
            <person name="Gao F."/>
            <person name="Yuan Y.-J."/>
        </authorList>
    </citation>
    <scope>NUCLEOTIDE SEQUENCE [LARGE SCALE GENOMIC DNA]</scope>
    <source>
        <strain evidence="4">Hbe603</strain>
    </source>
</reference>
<dbReference type="PATRIC" id="fig|135735.6.peg.2501"/>
<dbReference type="SUPFAM" id="SSF56529">
    <property type="entry name" value="FAH"/>
    <property type="match status" value="1"/>
</dbReference>
<dbReference type="KEGG" id="beo:BEH_11935"/>
<dbReference type="Proteomes" id="UP000036202">
    <property type="component" value="Chromosome"/>
</dbReference>
<sequence length="319" mass="35289">MKLITFTREGMKQRVGAIVNNQVVDLHTAYKSLLASEGKIRAQQIAEAFVPADMTGFLQGGKESVELAKDAVEYALENKNDSGYKFLYGINEVKVEAPVPAPGKIICVGHNYREHILEMKRELPPHPVVFAKFANTIIGPQDDIPFHPISEQLDYEAEFTFVIGKRARNVSQEEALDYVAGYSIVNDVTYRDIQRRTIQWLQGKTVDGSAPMGPWLVTSDELKDPSGLEVVLTVNGEERQRSNTENLVFSVQYLVEFLSGLMTLEPGDVILTGTPGGVGVARNPQSFLKDGDIVKIEIDQIGILENRVASVKEVIEVKG</sequence>
<dbReference type="GO" id="GO:0046872">
    <property type="term" value="F:metal ion binding"/>
    <property type="evidence" value="ECO:0007669"/>
    <property type="project" value="UniProtKB-KW"/>
</dbReference>
<reference evidence="3 4" key="1">
    <citation type="journal article" date="2015" name="PLoS ONE">
        <title>Genome Sequence of Bacillus endophyticus and Analysis of Its Companion Mechanism in the Ketogulonigenium vulgare-Bacillus Strain Consortium.</title>
        <authorList>
            <person name="Jia N."/>
            <person name="Du J."/>
            <person name="Ding M.Z."/>
            <person name="Gao F."/>
            <person name="Yuan Y.J."/>
        </authorList>
    </citation>
    <scope>NUCLEOTIDE SEQUENCE [LARGE SCALE GENOMIC DNA]</scope>
    <source>
        <strain evidence="3 4">Hbe603</strain>
    </source>
</reference>
<gene>
    <name evidence="3" type="ORF">BEH_11935</name>
</gene>
<dbReference type="GeneID" id="93701446"/>
<dbReference type="Pfam" id="PF01557">
    <property type="entry name" value="FAA_hydrolase"/>
    <property type="match status" value="1"/>
</dbReference>
<organism evidence="3 4">
    <name type="scientific">Priestia filamentosa</name>
    <dbReference type="NCBI Taxonomy" id="1402861"/>
    <lineage>
        <taxon>Bacteria</taxon>
        <taxon>Bacillati</taxon>
        <taxon>Bacillota</taxon>
        <taxon>Bacilli</taxon>
        <taxon>Bacillales</taxon>
        <taxon>Bacillaceae</taxon>
        <taxon>Priestia</taxon>
    </lineage>
</organism>
<dbReference type="InterPro" id="IPR036663">
    <property type="entry name" value="Fumarylacetoacetase_C_sf"/>
</dbReference>
<keyword evidence="4" id="KW-1185">Reference proteome</keyword>
<evidence type="ECO:0000313" key="3">
    <source>
        <dbReference type="EMBL" id="AKO92737.1"/>
    </source>
</evidence>
<protein>
    <submittedName>
        <fullName evidence="3">2-hydroxyhepta-2,4-diene-1,7-dioate isomerase</fullName>
    </submittedName>
</protein>